<dbReference type="GO" id="GO:0016757">
    <property type="term" value="F:glycosyltransferase activity"/>
    <property type="evidence" value="ECO:0007669"/>
    <property type="project" value="UniProtKB-KW"/>
</dbReference>
<dbReference type="Pfam" id="PF13692">
    <property type="entry name" value="Glyco_trans_1_4"/>
    <property type="match status" value="1"/>
</dbReference>
<name>A0ABU9BPE7_9BURK</name>
<proteinExistence type="predicted"/>
<dbReference type="EC" id="2.4.-.-" evidence="1"/>
<sequence length="421" mass="46294">MALSEGTQAPRRRILLLTPRWPYPVIGGDRLRIWHLAKAAARHHDVTLLSLCQTPAELSAELPDDGVFTSAHRVLLPKWRSWLQMLAAVGSAEPLQVAYYRSREFGLAVDRLAKDHDLVCCHLVRMAPYAMASARPRWLEMTDAISMTMERASRHARGGAVLTGPILRMEASRMREFERSMAPSFDLVTLISGVDRDSVFAGTTVPPERVIVAANGVEAPTDMLPPAGQRPPGIALIGRMDSMANRDALWFFVREILPRVLEQSPRARLHVIGHVSPRDARRLETMPGVHVEGVVEDLSSVLRLCRVGVCPVRFGAGMQNKLLDYMSHGLATVTSTVGLEGLIATPGHDLVVARSHDEWVTHIHRLLVDDEQASRLGCAGRELVNTAYRWEACLAPAIDAMAGLLGTGERGRATPPPEGDR</sequence>
<keyword evidence="1" id="KW-0808">Transferase</keyword>
<evidence type="ECO:0000313" key="2">
    <source>
        <dbReference type="Proteomes" id="UP001371218"/>
    </source>
</evidence>
<dbReference type="Gene3D" id="3.40.50.2000">
    <property type="entry name" value="Glycogen Phosphorylase B"/>
    <property type="match status" value="2"/>
</dbReference>
<keyword evidence="1" id="KW-0328">Glycosyltransferase</keyword>
<gene>
    <name evidence="1" type="ORF">AACH06_13515</name>
</gene>
<comment type="caution">
    <text evidence="1">The sequence shown here is derived from an EMBL/GenBank/DDBJ whole genome shotgun (WGS) entry which is preliminary data.</text>
</comment>
<reference evidence="1 2" key="1">
    <citation type="submission" date="2024-04" db="EMBL/GenBank/DDBJ databases">
        <title>Novel species of the genus Ideonella isolated from streams.</title>
        <authorList>
            <person name="Lu H."/>
        </authorList>
    </citation>
    <scope>NUCLEOTIDE SEQUENCE [LARGE SCALE GENOMIC DNA]</scope>
    <source>
        <strain evidence="1 2">DXS29W</strain>
    </source>
</reference>
<protein>
    <submittedName>
        <fullName evidence="1">Glycosyltransferase family 4 protein</fullName>
        <ecNumber evidence="1">2.4.-.-</ecNumber>
    </submittedName>
</protein>
<accession>A0ABU9BPE7</accession>
<organism evidence="1 2">
    <name type="scientific">Ideonella lacteola</name>
    <dbReference type="NCBI Taxonomy" id="2984193"/>
    <lineage>
        <taxon>Bacteria</taxon>
        <taxon>Pseudomonadati</taxon>
        <taxon>Pseudomonadota</taxon>
        <taxon>Betaproteobacteria</taxon>
        <taxon>Burkholderiales</taxon>
        <taxon>Sphaerotilaceae</taxon>
        <taxon>Ideonella</taxon>
    </lineage>
</organism>
<dbReference type="RefSeq" id="WP_341426240.1">
    <property type="nucleotide sequence ID" value="NZ_JBBUTG010000007.1"/>
</dbReference>
<dbReference type="Proteomes" id="UP001371218">
    <property type="component" value="Unassembled WGS sequence"/>
</dbReference>
<dbReference type="CDD" id="cd03801">
    <property type="entry name" value="GT4_PimA-like"/>
    <property type="match status" value="1"/>
</dbReference>
<evidence type="ECO:0000313" key="1">
    <source>
        <dbReference type="EMBL" id="MEK8031840.1"/>
    </source>
</evidence>
<dbReference type="PANTHER" id="PTHR12526:SF600">
    <property type="entry name" value="GLYCOSYL TRANSFERASE GROUP 1"/>
    <property type="match status" value="1"/>
</dbReference>
<keyword evidence="2" id="KW-1185">Reference proteome</keyword>
<dbReference type="SUPFAM" id="SSF53756">
    <property type="entry name" value="UDP-Glycosyltransferase/glycogen phosphorylase"/>
    <property type="match status" value="1"/>
</dbReference>
<dbReference type="PANTHER" id="PTHR12526">
    <property type="entry name" value="GLYCOSYLTRANSFERASE"/>
    <property type="match status" value="1"/>
</dbReference>
<dbReference type="EMBL" id="JBBUTG010000007">
    <property type="protein sequence ID" value="MEK8031840.1"/>
    <property type="molecule type" value="Genomic_DNA"/>
</dbReference>